<dbReference type="Proteomes" id="UP000265520">
    <property type="component" value="Unassembled WGS sequence"/>
</dbReference>
<dbReference type="EMBL" id="LXQA010359101">
    <property type="protein sequence ID" value="MCI46549.1"/>
    <property type="molecule type" value="Genomic_DNA"/>
</dbReference>
<proteinExistence type="predicted"/>
<dbReference type="AlphaFoldDB" id="A0A392SD22"/>
<sequence length="68" mass="7703">VNKSRICDEDGRAKTNHYKVVNENRRKGQDRGKPYGDKNKKSGESSGGRKKIGGVGSWDIRRRSAKRE</sequence>
<accession>A0A392SD22</accession>
<feature type="compositionally biased region" description="Basic and acidic residues" evidence="1">
    <location>
        <begin position="59"/>
        <end position="68"/>
    </location>
</feature>
<evidence type="ECO:0000313" key="3">
    <source>
        <dbReference type="Proteomes" id="UP000265520"/>
    </source>
</evidence>
<feature type="compositionally biased region" description="Basic and acidic residues" evidence="1">
    <location>
        <begin position="20"/>
        <end position="43"/>
    </location>
</feature>
<protein>
    <submittedName>
        <fullName evidence="2">Uncharacterized protein</fullName>
    </submittedName>
</protein>
<feature type="non-terminal residue" evidence="2">
    <location>
        <position position="1"/>
    </location>
</feature>
<reference evidence="2 3" key="1">
    <citation type="journal article" date="2018" name="Front. Plant Sci.">
        <title>Red Clover (Trifolium pratense) and Zigzag Clover (T. medium) - A Picture of Genomic Similarities and Differences.</title>
        <authorList>
            <person name="Dluhosova J."/>
            <person name="Istvanek J."/>
            <person name="Nedelnik J."/>
            <person name="Repkova J."/>
        </authorList>
    </citation>
    <scope>NUCLEOTIDE SEQUENCE [LARGE SCALE GENOMIC DNA]</scope>
    <source>
        <strain evidence="3">cv. 10/8</strain>
        <tissue evidence="2">Leaf</tissue>
    </source>
</reference>
<organism evidence="2 3">
    <name type="scientific">Trifolium medium</name>
    <dbReference type="NCBI Taxonomy" id="97028"/>
    <lineage>
        <taxon>Eukaryota</taxon>
        <taxon>Viridiplantae</taxon>
        <taxon>Streptophyta</taxon>
        <taxon>Embryophyta</taxon>
        <taxon>Tracheophyta</taxon>
        <taxon>Spermatophyta</taxon>
        <taxon>Magnoliopsida</taxon>
        <taxon>eudicotyledons</taxon>
        <taxon>Gunneridae</taxon>
        <taxon>Pentapetalae</taxon>
        <taxon>rosids</taxon>
        <taxon>fabids</taxon>
        <taxon>Fabales</taxon>
        <taxon>Fabaceae</taxon>
        <taxon>Papilionoideae</taxon>
        <taxon>50 kb inversion clade</taxon>
        <taxon>NPAAA clade</taxon>
        <taxon>Hologalegina</taxon>
        <taxon>IRL clade</taxon>
        <taxon>Trifolieae</taxon>
        <taxon>Trifolium</taxon>
    </lineage>
</organism>
<evidence type="ECO:0000313" key="2">
    <source>
        <dbReference type="EMBL" id="MCI46549.1"/>
    </source>
</evidence>
<feature type="compositionally biased region" description="Basic and acidic residues" evidence="1">
    <location>
        <begin position="1"/>
        <end position="13"/>
    </location>
</feature>
<keyword evidence="3" id="KW-1185">Reference proteome</keyword>
<feature type="region of interest" description="Disordered" evidence="1">
    <location>
        <begin position="1"/>
        <end position="68"/>
    </location>
</feature>
<evidence type="ECO:0000256" key="1">
    <source>
        <dbReference type="SAM" id="MobiDB-lite"/>
    </source>
</evidence>
<comment type="caution">
    <text evidence="2">The sequence shown here is derived from an EMBL/GenBank/DDBJ whole genome shotgun (WGS) entry which is preliminary data.</text>
</comment>
<name>A0A392SD22_9FABA</name>